<proteinExistence type="predicted"/>
<protein>
    <submittedName>
        <fullName evidence="1">Uncharacterized protein</fullName>
    </submittedName>
</protein>
<keyword evidence="2" id="KW-1185">Reference proteome</keyword>
<dbReference type="Proteomes" id="UP000076796">
    <property type="component" value="Unassembled WGS sequence"/>
</dbReference>
<sequence>MAMSWGQGELFPTANEAEIQRTKFLLGKYKEMTMLMHDFEKFEEKLRQVAIDGEAARRIDQEDLHADKTANATILIEKQRWVYQQYQFYTHQLRRAFSLIQDDEAKRAVDYRYMQGYSYKETLLFFRHGLSDSTIRRKISEGTESMANSLKLMGFFEQDAHRRE</sequence>
<evidence type="ECO:0000313" key="2">
    <source>
        <dbReference type="Proteomes" id="UP000076796"/>
    </source>
</evidence>
<organism evidence="1 2">
    <name type="scientific">Paenibacillus glucanolyticus</name>
    <dbReference type="NCBI Taxonomy" id="59843"/>
    <lineage>
        <taxon>Bacteria</taxon>
        <taxon>Bacillati</taxon>
        <taxon>Bacillota</taxon>
        <taxon>Bacilli</taxon>
        <taxon>Bacillales</taxon>
        <taxon>Paenibacillaceae</taxon>
        <taxon>Paenibacillus</taxon>
    </lineage>
</organism>
<dbReference type="AlphaFoldDB" id="A0A163L2Y0"/>
<accession>A0A163L2Y0</accession>
<dbReference type="GeneID" id="97556770"/>
<reference evidence="1" key="1">
    <citation type="journal article" date="2016" name="Genome Announc.">
        <title>Draft genomes of two strains of Paenibacillus glucanolyticus with capability to degrade lignocellulose.</title>
        <authorList>
            <person name="Mathews S.L."/>
            <person name="Pawlak J."/>
            <person name="Grunden A.M."/>
        </authorList>
    </citation>
    <scope>NUCLEOTIDE SEQUENCE [LARGE SCALE GENOMIC DNA]</scope>
    <source>
        <strain evidence="1">SLM1</strain>
    </source>
</reference>
<evidence type="ECO:0000313" key="1">
    <source>
        <dbReference type="EMBL" id="KZS47765.1"/>
    </source>
</evidence>
<comment type="caution">
    <text evidence="1">The sequence shown here is derived from an EMBL/GenBank/DDBJ whole genome shotgun (WGS) entry which is preliminary data.</text>
</comment>
<name>A0A163L2Y0_9BACL</name>
<gene>
    <name evidence="1" type="ORF">AWU65_18470</name>
</gene>
<dbReference type="EMBL" id="LWMH01000001">
    <property type="protein sequence ID" value="KZS47765.1"/>
    <property type="molecule type" value="Genomic_DNA"/>
</dbReference>
<dbReference type="RefSeq" id="WP_063478994.1">
    <property type="nucleotide sequence ID" value="NZ_CP147845.1"/>
</dbReference>